<feature type="transmembrane region" description="Helical" evidence="10">
    <location>
        <begin position="949"/>
        <end position="972"/>
    </location>
</feature>
<dbReference type="InterPro" id="IPR003593">
    <property type="entry name" value="AAA+_ATPase"/>
</dbReference>
<dbReference type="GO" id="GO:0016887">
    <property type="term" value="F:ATP hydrolysis activity"/>
    <property type="evidence" value="ECO:0007669"/>
    <property type="project" value="InterPro"/>
</dbReference>
<feature type="transmembrane region" description="Helical" evidence="10">
    <location>
        <begin position="125"/>
        <end position="147"/>
    </location>
</feature>
<feature type="domain" description="ABC transporter" evidence="11">
    <location>
        <begin position="247"/>
        <end position="469"/>
    </location>
</feature>
<evidence type="ECO:0000256" key="9">
    <source>
        <dbReference type="SAM" id="MobiDB-lite"/>
    </source>
</evidence>
<keyword evidence="5" id="KW-0547">Nucleotide-binding</keyword>
<comment type="subcellular location">
    <subcellularLocation>
        <location evidence="1">Membrane</location>
        <topology evidence="1">Multi-pass membrane protein</topology>
    </subcellularLocation>
</comment>
<dbReference type="Gene3D" id="3.40.50.300">
    <property type="entry name" value="P-loop containing nucleotide triphosphate hydrolases"/>
    <property type="match status" value="2"/>
</dbReference>
<dbReference type="AlphaFoldDB" id="J4JUX2"/>
<feature type="transmembrane region" description="Helical" evidence="10">
    <location>
        <begin position="730"/>
        <end position="756"/>
    </location>
</feature>
<dbReference type="InterPro" id="IPR017871">
    <property type="entry name" value="ABC_transporter-like_CS"/>
</dbReference>
<feature type="region of interest" description="Disordered" evidence="9">
    <location>
        <begin position="1"/>
        <end position="27"/>
    </location>
</feature>
<evidence type="ECO:0000256" key="7">
    <source>
        <dbReference type="ARBA" id="ARBA00022989"/>
    </source>
</evidence>
<dbReference type="Proteomes" id="UP000006455">
    <property type="component" value="Unassembled WGS sequence"/>
</dbReference>
<evidence type="ECO:0000256" key="8">
    <source>
        <dbReference type="ARBA" id="ARBA00023136"/>
    </source>
</evidence>
<feature type="transmembrane region" description="Helical" evidence="10">
    <location>
        <begin position="39"/>
        <end position="63"/>
    </location>
</feature>
<evidence type="ECO:0000256" key="4">
    <source>
        <dbReference type="ARBA" id="ARBA00022692"/>
    </source>
</evidence>
<evidence type="ECO:0000313" key="12">
    <source>
        <dbReference type="EMBL" id="EJO88032.1"/>
    </source>
</evidence>
<dbReference type="CDD" id="cd03225">
    <property type="entry name" value="ABC_cobalt_CbiO_domain1"/>
    <property type="match status" value="2"/>
</dbReference>
<evidence type="ECO:0000256" key="2">
    <source>
        <dbReference type="ARBA" id="ARBA00005417"/>
    </source>
</evidence>
<proteinExistence type="inferred from homology"/>
<dbReference type="InterPro" id="IPR003339">
    <property type="entry name" value="ABC/ECF_trnsptr_transmembrane"/>
</dbReference>
<dbReference type="PROSITE" id="PS00211">
    <property type="entry name" value="ABC_TRANSPORTER_1"/>
    <property type="match status" value="2"/>
</dbReference>
<dbReference type="SMART" id="SM00382">
    <property type="entry name" value="AAA"/>
    <property type="match status" value="2"/>
</dbReference>
<dbReference type="EMBL" id="AFVW02000004">
    <property type="protein sequence ID" value="EJO88032.1"/>
    <property type="molecule type" value="Genomic_DNA"/>
</dbReference>
<keyword evidence="8 10" id="KW-0472">Membrane</keyword>
<evidence type="ECO:0000256" key="10">
    <source>
        <dbReference type="SAM" id="Phobius"/>
    </source>
</evidence>
<keyword evidence="4 10" id="KW-0812">Transmembrane</keyword>
<dbReference type="eggNOG" id="COG1122">
    <property type="taxonomic scope" value="Bacteria"/>
</dbReference>
<dbReference type="Pfam" id="PF00005">
    <property type="entry name" value="ABC_tran"/>
    <property type="match status" value="2"/>
</dbReference>
<dbReference type="PROSITE" id="PS50893">
    <property type="entry name" value="ABC_TRANSPORTER_2"/>
    <property type="match status" value="2"/>
</dbReference>
<reference evidence="12 13" key="1">
    <citation type="journal article" date="2011" name="J. Bacteriol.">
        <title>Genome sequence of the Mycobacterium colombiense type strain, CECT 3035.</title>
        <authorList>
            <person name="Gonzalez-Perez M."/>
            <person name="Murcia M.I."/>
            <person name="Landsman D."/>
            <person name="Jordan I.K."/>
            <person name="Marino-Ramirez L."/>
        </authorList>
    </citation>
    <scope>NUCLEOTIDE SEQUENCE [LARGE SCALE GENOMIC DNA]</scope>
    <source>
        <strain evidence="12 13">CECT 3035</strain>
    </source>
</reference>
<dbReference type="InterPro" id="IPR050095">
    <property type="entry name" value="ECF_ABC_transporter_ATP-bd"/>
</dbReference>
<name>J4JUX2_9MYCO</name>
<feature type="transmembrane region" description="Helical" evidence="10">
    <location>
        <begin position="193"/>
        <end position="217"/>
    </location>
</feature>
<keyword evidence="6" id="KW-0067">ATP-binding</keyword>
<protein>
    <recommendedName>
        <fullName evidence="11">ABC transporter domain-containing protein</fullName>
    </recommendedName>
</protein>
<organism evidence="12 13">
    <name type="scientific">Mycobacterium colombiense CECT 3035</name>
    <dbReference type="NCBI Taxonomy" id="1041522"/>
    <lineage>
        <taxon>Bacteria</taxon>
        <taxon>Bacillati</taxon>
        <taxon>Actinomycetota</taxon>
        <taxon>Actinomycetes</taxon>
        <taxon>Mycobacteriales</taxon>
        <taxon>Mycobacteriaceae</taxon>
        <taxon>Mycobacterium</taxon>
        <taxon>Mycobacterium avium complex (MAC)</taxon>
    </lineage>
</organism>
<sequence length="973" mass="101711">MAGRTGERGHNRVVKAPGVATPKTRAGSLRPGELAQASVMGALCAAIAIIAVVLPHGGGLGLLGSVPTGLLAYRYRIRVLITATVAAGVIGFLVVGLSGLGAIGLCAYVGGLAGTVKRHHRGTPTVVVVSSGAGVVVGAGMVVALTVLTRFRQLAFHAASAAVNGASTVVSRVPQLRPPAQQFKAFFAEALQYWQWLVLGYAVFATVGASLVGWWALSRVLERLRGIPDVHKLDTPAGDGPIRPVPVRLDQVRLRYPHAEHDALHAVDLDVRTGEHIAVTGANGSGKTTLMLILAGREPTSGTVDRPGAVGLGEPGGTAVIMQHPESQVLGTRVADDVVWGLPPGKSTDIERLLGEVGLAALADRDTGSLSGGELQRLAVAAALAREPALLIADEVTSMVDRQGREKLLAVLSGLTERHDTALVHITHYNDEAEYADRAIKLGDASLDIDLVRSATAPAPTVTTGLDAGAPVLELVHVGHEYAGGTPWAQTALRDVSFTVHQGDGLLIHGGNGSGKSTLAWIMAGLTAPASGACLLDGRPTADQVGVVALQFQAARLQLMRSRVDLEVASAAGFSPADHDRVTAALAAVGLDAGLARRRIDQLSGGQMRRVVLAGLLARSPRVLILDEPLAGLDAASQRGLVQLLTERRRDTGLTVVVISHDFAGLEELCPRTLHLHDGSLRPVPAEAQDNTVAIAAAAKRSSGRRRPVVLLRPVPGSSPIHELWAGTKLLVAFGISLLLTFFPGWVAIGLTGALAVTGIRLARIPRGVLPSVPRWLWVVLVIVGVNAAFAGGSPRVQLGTVSLGFGGLLDFLRLTALSVVLLALGALVSWTTNVAQIAPAVATLGRFLRPLRIPVDDWSVALALALRTFPMLIDEFRVLFAARRLRPKRAPQSRWARLRRPAADVIDVVVAVITVTLRRADEMGDAITARGGTGQISAAPSRPKPADWLALSIVLAVCGTAVAAELTLFAAR</sequence>
<comment type="caution">
    <text evidence="12">The sequence shown here is derived from an EMBL/GenBank/DDBJ whole genome shotgun (WGS) entry which is preliminary data.</text>
</comment>
<evidence type="ECO:0000256" key="3">
    <source>
        <dbReference type="ARBA" id="ARBA00022448"/>
    </source>
</evidence>
<gene>
    <name evidence="12" type="ORF">MCOL_V213919</name>
</gene>
<comment type="similarity">
    <text evidence="2">Belongs to the ABC transporter superfamily.</text>
</comment>
<dbReference type="Pfam" id="PF02361">
    <property type="entry name" value="CbiQ"/>
    <property type="match status" value="1"/>
</dbReference>
<dbReference type="InterPro" id="IPR027417">
    <property type="entry name" value="P-loop_NTPase"/>
</dbReference>
<evidence type="ECO:0000256" key="1">
    <source>
        <dbReference type="ARBA" id="ARBA00004141"/>
    </source>
</evidence>
<evidence type="ECO:0000256" key="6">
    <source>
        <dbReference type="ARBA" id="ARBA00022840"/>
    </source>
</evidence>
<dbReference type="GO" id="GO:0005524">
    <property type="term" value="F:ATP binding"/>
    <property type="evidence" value="ECO:0007669"/>
    <property type="project" value="UniProtKB-KW"/>
</dbReference>
<keyword evidence="3" id="KW-0813">Transport</keyword>
<feature type="domain" description="ABC transporter" evidence="11">
    <location>
        <begin position="473"/>
        <end position="703"/>
    </location>
</feature>
<evidence type="ECO:0000259" key="11">
    <source>
        <dbReference type="PROSITE" id="PS50893"/>
    </source>
</evidence>
<keyword evidence="7 10" id="KW-1133">Transmembrane helix</keyword>
<feature type="transmembrane region" description="Helical" evidence="10">
    <location>
        <begin position="815"/>
        <end position="839"/>
    </location>
</feature>
<evidence type="ECO:0000313" key="13">
    <source>
        <dbReference type="Proteomes" id="UP000006455"/>
    </source>
</evidence>
<dbReference type="PANTHER" id="PTHR43553">
    <property type="entry name" value="HEAVY METAL TRANSPORTER"/>
    <property type="match status" value="1"/>
</dbReference>
<dbReference type="CDD" id="cd16914">
    <property type="entry name" value="EcfT"/>
    <property type="match status" value="1"/>
</dbReference>
<accession>J4JUX2</accession>
<dbReference type="GO" id="GO:0043190">
    <property type="term" value="C:ATP-binding cassette (ABC) transporter complex"/>
    <property type="evidence" value="ECO:0007669"/>
    <property type="project" value="TreeGrafter"/>
</dbReference>
<dbReference type="STRING" id="1041522.GCA_002105755_05326"/>
<evidence type="ECO:0000256" key="5">
    <source>
        <dbReference type="ARBA" id="ARBA00022741"/>
    </source>
</evidence>
<dbReference type="GO" id="GO:0042626">
    <property type="term" value="F:ATPase-coupled transmembrane transporter activity"/>
    <property type="evidence" value="ECO:0007669"/>
    <property type="project" value="TreeGrafter"/>
</dbReference>
<dbReference type="InterPro" id="IPR003439">
    <property type="entry name" value="ABC_transporter-like_ATP-bd"/>
</dbReference>
<dbReference type="SUPFAM" id="SSF52540">
    <property type="entry name" value="P-loop containing nucleoside triphosphate hydrolases"/>
    <property type="match status" value="2"/>
</dbReference>
<dbReference type="InterPro" id="IPR015856">
    <property type="entry name" value="ABC_transpr_CbiO/EcfA_su"/>
</dbReference>
<dbReference type="eggNOG" id="COG0619">
    <property type="taxonomic scope" value="Bacteria"/>
</dbReference>
<feature type="compositionally biased region" description="Basic and acidic residues" evidence="9">
    <location>
        <begin position="1"/>
        <end position="10"/>
    </location>
</feature>
<dbReference type="PANTHER" id="PTHR43553:SF24">
    <property type="entry name" value="ENERGY-COUPLING FACTOR TRANSPORTER ATP-BINDING PROTEIN ECFA1"/>
    <property type="match status" value="1"/>
</dbReference>
<feature type="transmembrane region" description="Helical" evidence="10">
    <location>
        <begin position="75"/>
        <end position="105"/>
    </location>
</feature>
<feature type="transmembrane region" description="Helical" evidence="10">
    <location>
        <begin position="776"/>
        <end position="794"/>
    </location>
</feature>